<dbReference type="InterPro" id="IPR036440">
    <property type="entry name" value="Peptidase_C15-like_sf"/>
</dbReference>
<accession>A0AA90NBI4</accession>
<feature type="signal peptide" evidence="1">
    <location>
        <begin position="1"/>
        <end position="24"/>
    </location>
</feature>
<dbReference type="SUPFAM" id="SSF53182">
    <property type="entry name" value="Pyrrolidone carboxyl peptidase (pyroglutamate aminopeptidase)"/>
    <property type="match status" value="1"/>
</dbReference>
<sequence length="411" mass="43103">MRRSLIPAVILALTAALISPAVAAADGPATVVTAEERLYDAGDVPARLVADAGFDRYVRDLDDALGRASTAAEAERAAARVSSELFRAAVRRAQGAGAGFTADDRPLYWARLALIRAVRAWRPAVTDAERTRIVTTIDEVSRGQRRAPSGRTVLVTGFDPFRLNRDIRQGNPSGAIALALDGTVIDTPAGRVTVVAMLFPVRWRDFGAGMVERAVTPFLAPGPSRAVGFTTISQGRPGKFDLEAINGVWRGGASDNEAACYRGPAPVAAQAPQWTRSTLPMAAISAAAQGRYPVARNSEISYAAGPNPATSTVCDLPKLPSTTTTEAPPASAMARQGAGGDYLSNEIGYRVTLVRDRLGASVPGGHVHTPVLDGLPADRAVTASPEYRANLAAIVDQARSVVAVVARGEGY</sequence>
<evidence type="ECO:0000313" key="2">
    <source>
        <dbReference type="EMBL" id="MDP0397407.1"/>
    </source>
</evidence>
<reference evidence="2" key="1">
    <citation type="submission" date="2023-08" db="EMBL/GenBank/DDBJ databases">
        <title>The draft genome of Tsukamurella strandjordii strain 050030.</title>
        <authorList>
            <person name="Zhao F."/>
            <person name="Feng Y."/>
            <person name="Zong Z."/>
        </authorList>
    </citation>
    <scope>NUCLEOTIDE SEQUENCE</scope>
    <source>
        <strain evidence="2">050030</strain>
    </source>
</reference>
<dbReference type="EMBL" id="JAUTIX010000002">
    <property type="protein sequence ID" value="MDP0397407.1"/>
    <property type="molecule type" value="Genomic_DNA"/>
</dbReference>
<evidence type="ECO:0000313" key="3">
    <source>
        <dbReference type="Proteomes" id="UP001178281"/>
    </source>
</evidence>
<evidence type="ECO:0000256" key="1">
    <source>
        <dbReference type="SAM" id="SignalP"/>
    </source>
</evidence>
<feature type="chain" id="PRO_5041739775" description="Pyroglutamyl peptidase" evidence="1">
    <location>
        <begin position="25"/>
        <end position="411"/>
    </location>
</feature>
<proteinExistence type="predicted"/>
<protein>
    <recommendedName>
        <fullName evidence="4">Pyroglutamyl peptidase</fullName>
    </recommendedName>
</protein>
<dbReference type="AlphaFoldDB" id="A0AA90NBI4"/>
<dbReference type="Gene3D" id="3.40.630.20">
    <property type="entry name" value="Peptidase C15, pyroglutamyl peptidase I-like"/>
    <property type="match status" value="1"/>
</dbReference>
<name>A0AA90NBI4_9ACTN</name>
<keyword evidence="1" id="KW-0732">Signal</keyword>
<evidence type="ECO:0008006" key="4">
    <source>
        <dbReference type="Google" id="ProtNLM"/>
    </source>
</evidence>
<keyword evidence="3" id="KW-1185">Reference proteome</keyword>
<dbReference type="Proteomes" id="UP001178281">
    <property type="component" value="Unassembled WGS sequence"/>
</dbReference>
<organism evidence="2 3">
    <name type="scientific">Tsukamurella strandjordii</name>
    <dbReference type="NCBI Taxonomy" id="147577"/>
    <lineage>
        <taxon>Bacteria</taxon>
        <taxon>Bacillati</taxon>
        <taxon>Actinomycetota</taxon>
        <taxon>Actinomycetes</taxon>
        <taxon>Mycobacteriales</taxon>
        <taxon>Tsukamurellaceae</taxon>
        <taxon>Tsukamurella</taxon>
    </lineage>
</organism>
<comment type="caution">
    <text evidence="2">The sequence shown here is derived from an EMBL/GenBank/DDBJ whole genome shotgun (WGS) entry which is preliminary data.</text>
</comment>
<dbReference type="RefSeq" id="WP_305110624.1">
    <property type="nucleotide sequence ID" value="NZ_JAUTIX010000002.1"/>
</dbReference>
<gene>
    <name evidence="2" type="ORF">Q7X28_05660</name>
</gene>